<evidence type="ECO:0000313" key="14">
    <source>
        <dbReference type="EMBL" id="PZX11289.1"/>
    </source>
</evidence>
<dbReference type="CDD" id="cd00483">
    <property type="entry name" value="HPPK"/>
    <property type="match status" value="1"/>
</dbReference>
<evidence type="ECO:0000256" key="4">
    <source>
        <dbReference type="ARBA" id="ARBA00016218"/>
    </source>
</evidence>
<feature type="domain" description="7,8-dihydro-6-hydroxymethylpterin-pyrophosphokinase" evidence="13">
    <location>
        <begin position="87"/>
        <end position="98"/>
    </location>
</feature>
<dbReference type="PANTHER" id="PTHR43071:SF1">
    <property type="entry name" value="2-AMINO-4-HYDROXY-6-HYDROXYMETHYLDIHYDROPTERIDINE PYROPHOSPHOKINASE"/>
    <property type="match status" value="1"/>
</dbReference>
<sequence>MLNRIIISIGSNIDAHTHIDAAINLLAKHMQVEKMAPRLVTAPIGGIPQPDFVNTAVSGTTYESFNELNKNLKQIENQMGRDRSRPKFGPREIDLDILEWNDKIVDDDFTERDFLQKIYIHLKNK</sequence>
<evidence type="ECO:0000256" key="7">
    <source>
        <dbReference type="ARBA" id="ARBA00022777"/>
    </source>
</evidence>
<evidence type="ECO:0000256" key="8">
    <source>
        <dbReference type="ARBA" id="ARBA00022840"/>
    </source>
</evidence>
<keyword evidence="9" id="KW-0289">Folate biosynthesis</keyword>
<dbReference type="GO" id="GO:0003848">
    <property type="term" value="F:2-amino-4-hydroxy-6-hydroxymethyldihydropteridine diphosphokinase activity"/>
    <property type="evidence" value="ECO:0007669"/>
    <property type="project" value="UniProtKB-EC"/>
</dbReference>
<dbReference type="Pfam" id="PF01288">
    <property type="entry name" value="HPPK"/>
    <property type="match status" value="1"/>
</dbReference>
<comment type="function">
    <text evidence="10">Catalyzes the transfer of pyrophosphate from adenosine triphosphate (ATP) to 6-hydroxymethyl-7,8-dihydropterin, an enzymatic step in folate biosynthesis pathway.</text>
</comment>
<evidence type="ECO:0000256" key="1">
    <source>
        <dbReference type="ARBA" id="ARBA00005051"/>
    </source>
</evidence>
<dbReference type="PANTHER" id="PTHR43071">
    <property type="entry name" value="2-AMINO-4-HYDROXY-6-HYDROXYMETHYLDIHYDROPTERIDINE PYROPHOSPHOKINASE"/>
    <property type="match status" value="1"/>
</dbReference>
<evidence type="ECO:0000256" key="9">
    <source>
        <dbReference type="ARBA" id="ARBA00022909"/>
    </source>
</evidence>
<dbReference type="RefSeq" id="WP_111446971.1">
    <property type="nucleotide sequence ID" value="NZ_QKZK01000041.1"/>
</dbReference>
<dbReference type="GO" id="GO:0046656">
    <property type="term" value="P:folic acid biosynthetic process"/>
    <property type="evidence" value="ECO:0007669"/>
    <property type="project" value="UniProtKB-KW"/>
</dbReference>
<dbReference type="UniPathway" id="UPA00077">
    <property type="reaction ID" value="UER00155"/>
</dbReference>
<dbReference type="NCBIfam" id="TIGR01498">
    <property type="entry name" value="folK"/>
    <property type="match status" value="1"/>
</dbReference>
<dbReference type="PROSITE" id="PS00794">
    <property type="entry name" value="HPPK"/>
    <property type="match status" value="1"/>
</dbReference>
<dbReference type="GO" id="GO:0046654">
    <property type="term" value="P:tetrahydrofolate biosynthetic process"/>
    <property type="evidence" value="ECO:0007669"/>
    <property type="project" value="UniProtKB-UniPathway"/>
</dbReference>
<comment type="similarity">
    <text evidence="2">Belongs to the HPPK family.</text>
</comment>
<proteinExistence type="inferred from homology"/>
<keyword evidence="6" id="KW-0547">Nucleotide-binding</keyword>
<gene>
    <name evidence="14" type="ORF">LX69_03172</name>
</gene>
<keyword evidence="5" id="KW-0808">Transferase</keyword>
<dbReference type="InterPro" id="IPR000550">
    <property type="entry name" value="Hppk"/>
</dbReference>
<dbReference type="OrthoDB" id="9808041at2"/>
<dbReference type="GO" id="GO:0016301">
    <property type="term" value="F:kinase activity"/>
    <property type="evidence" value="ECO:0007669"/>
    <property type="project" value="UniProtKB-KW"/>
</dbReference>
<evidence type="ECO:0000256" key="2">
    <source>
        <dbReference type="ARBA" id="ARBA00005810"/>
    </source>
</evidence>
<reference evidence="14 15" key="1">
    <citation type="submission" date="2018-06" db="EMBL/GenBank/DDBJ databases">
        <title>Genomic Encyclopedia of Archaeal and Bacterial Type Strains, Phase II (KMG-II): from individual species to whole genera.</title>
        <authorList>
            <person name="Goeker M."/>
        </authorList>
    </citation>
    <scope>NUCLEOTIDE SEQUENCE [LARGE SCALE GENOMIC DNA]</scope>
    <source>
        <strain evidence="14 15">DSM 6779</strain>
    </source>
</reference>
<comment type="pathway">
    <text evidence="1">Cofactor biosynthesis; tetrahydrofolate biosynthesis; 2-amino-4-hydroxy-6-hydroxymethyl-7,8-dihydropteridine diphosphate from 7,8-dihydroneopterin triphosphate: step 4/4.</text>
</comment>
<name>A0A2W7PPK9_9BACT</name>
<dbReference type="InterPro" id="IPR035907">
    <property type="entry name" value="Hppk_sf"/>
</dbReference>
<dbReference type="AlphaFoldDB" id="A0A2W7PPK9"/>
<evidence type="ECO:0000259" key="13">
    <source>
        <dbReference type="PROSITE" id="PS00794"/>
    </source>
</evidence>
<evidence type="ECO:0000256" key="5">
    <source>
        <dbReference type="ARBA" id="ARBA00022679"/>
    </source>
</evidence>
<keyword evidence="7 14" id="KW-0418">Kinase</keyword>
<organism evidence="14 15">
    <name type="scientific">Breznakibacter xylanolyticus</name>
    <dbReference type="NCBI Taxonomy" id="990"/>
    <lineage>
        <taxon>Bacteria</taxon>
        <taxon>Pseudomonadati</taxon>
        <taxon>Bacteroidota</taxon>
        <taxon>Bacteroidia</taxon>
        <taxon>Marinilabiliales</taxon>
        <taxon>Marinilabiliaceae</taxon>
        <taxon>Breznakibacter</taxon>
    </lineage>
</organism>
<keyword evidence="8" id="KW-0067">ATP-binding</keyword>
<comment type="caution">
    <text evidence="14">The sequence shown here is derived from an EMBL/GenBank/DDBJ whole genome shotgun (WGS) entry which is preliminary data.</text>
</comment>
<protein>
    <recommendedName>
        <fullName evidence="4">2-amino-4-hydroxy-6-hydroxymethyldihydropteridine pyrophosphokinase</fullName>
        <ecNumber evidence="3">2.7.6.3</ecNumber>
    </recommendedName>
    <alternativeName>
        <fullName evidence="11">6-hydroxymethyl-7,8-dihydropterin pyrophosphokinase</fullName>
    </alternativeName>
    <alternativeName>
        <fullName evidence="12">7,8-dihydro-6-hydroxymethylpterin-pyrophosphokinase</fullName>
    </alternativeName>
</protein>
<dbReference type="GO" id="GO:0005524">
    <property type="term" value="F:ATP binding"/>
    <property type="evidence" value="ECO:0007669"/>
    <property type="project" value="UniProtKB-KW"/>
</dbReference>
<keyword evidence="15" id="KW-1185">Reference proteome</keyword>
<evidence type="ECO:0000256" key="3">
    <source>
        <dbReference type="ARBA" id="ARBA00013253"/>
    </source>
</evidence>
<dbReference type="Gene3D" id="3.30.70.560">
    <property type="entry name" value="7,8-Dihydro-6-hydroxymethylpterin-pyrophosphokinase HPPK"/>
    <property type="match status" value="1"/>
</dbReference>
<accession>A0A2W7PPK9</accession>
<evidence type="ECO:0000256" key="10">
    <source>
        <dbReference type="ARBA" id="ARBA00029409"/>
    </source>
</evidence>
<evidence type="ECO:0000256" key="12">
    <source>
        <dbReference type="ARBA" id="ARBA00033413"/>
    </source>
</evidence>
<dbReference type="Proteomes" id="UP000249239">
    <property type="component" value="Unassembled WGS sequence"/>
</dbReference>
<evidence type="ECO:0000256" key="11">
    <source>
        <dbReference type="ARBA" id="ARBA00029766"/>
    </source>
</evidence>
<evidence type="ECO:0000256" key="6">
    <source>
        <dbReference type="ARBA" id="ARBA00022741"/>
    </source>
</evidence>
<evidence type="ECO:0000313" key="15">
    <source>
        <dbReference type="Proteomes" id="UP000249239"/>
    </source>
</evidence>
<dbReference type="EC" id="2.7.6.3" evidence="3"/>
<dbReference type="SUPFAM" id="SSF55083">
    <property type="entry name" value="6-hydroxymethyl-7,8-dihydropterin pyrophosphokinase, HPPK"/>
    <property type="match status" value="1"/>
</dbReference>
<dbReference type="EMBL" id="QKZK01000041">
    <property type="protein sequence ID" value="PZX11289.1"/>
    <property type="molecule type" value="Genomic_DNA"/>
</dbReference>